<dbReference type="EMBL" id="JAUKPO010000017">
    <property type="protein sequence ID" value="MDO1449273.1"/>
    <property type="molecule type" value="Genomic_DNA"/>
</dbReference>
<dbReference type="Proteomes" id="UP001168528">
    <property type="component" value="Unassembled WGS sequence"/>
</dbReference>
<comment type="caution">
    <text evidence="3">The sequence shown here is derived from an EMBL/GenBank/DDBJ whole genome shotgun (WGS) entry which is preliminary data.</text>
</comment>
<keyword evidence="1" id="KW-0378">Hydrolase</keyword>
<dbReference type="InterPro" id="IPR036907">
    <property type="entry name" value="5'-Nucleotdase_C_sf"/>
</dbReference>
<name>A0ABT8RDG5_9BACT</name>
<accession>A0ABT8RDG5</accession>
<keyword evidence="1" id="KW-0547">Nucleotide-binding</keyword>
<evidence type="ECO:0000259" key="2">
    <source>
        <dbReference type="Pfam" id="PF02872"/>
    </source>
</evidence>
<dbReference type="InterPro" id="IPR029052">
    <property type="entry name" value="Metallo-depent_PP-like"/>
</dbReference>
<dbReference type="PANTHER" id="PTHR11575:SF42">
    <property type="entry name" value="SULFUR OXIDATION PROTEIN SOXB"/>
    <property type="match status" value="1"/>
</dbReference>
<keyword evidence="4" id="KW-1185">Reference proteome</keyword>
<evidence type="ECO:0000313" key="4">
    <source>
        <dbReference type="Proteomes" id="UP001168528"/>
    </source>
</evidence>
<organism evidence="3 4">
    <name type="scientific">Rhodocytophaga aerolata</name>
    <dbReference type="NCBI Taxonomy" id="455078"/>
    <lineage>
        <taxon>Bacteria</taxon>
        <taxon>Pseudomonadati</taxon>
        <taxon>Bacteroidota</taxon>
        <taxon>Cytophagia</taxon>
        <taxon>Cytophagales</taxon>
        <taxon>Rhodocytophagaceae</taxon>
        <taxon>Rhodocytophaga</taxon>
    </lineage>
</organism>
<protein>
    <submittedName>
        <fullName evidence="3">Bifunctional metallophosphatase/5'-nucleotidase</fullName>
    </submittedName>
</protein>
<dbReference type="Gene3D" id="3.60.21.10">
    <property type="match status" value="1"/>
</dbReference>
<proteinExistence type="inferred from homology"/>
<dbReference type="InterPro" id="IPR006179">
    <property type="entry name" value="5_nucleotidase/apyrase"/>
</dbReference>
<dbReference type="RefSeq" id="WP_302040074.1">
    <property type="nucleotide sequence ID" value="NZ_JAUKPO010000017.1"/>
</dbReference>
<sequence>MEDTDNDNRNKLVILQLNDVHAYLELHQEWFWENGRTVYRPAGGYARIASLINQKRKQYPNQVLAFDGGDTFHGTYPAVQSQGEVMIEVLNQVGFDAMTAHWDFAYGPKRLQQLVSRLNFPMLAINVFDKKSDTLFLPPYLVKEVNGIRVGIIGIAYNIVDKTMPASFSEGIYFTLGREELPPIIETLREEEKVELIILLSHLGLPQTMKLLSEVEGVDICLNAHTHDRITKPIIQGNTIVIESGCHGAFIGELALEIKAGKIIHYTHQLIEVSQTIMPDQDMQVLIDQSMAPYKDHLSKVVGTTATPLDRSTCLESTMDNFLLKAILESSGAEIAFSNGWRYGAPIRAGIITRNDLYDITPMNPVISLVELSGEEMLAMLENNLENTFSADAYKQAGGFVKRAMGIKVFFKMENPKGCRIQALFINDRAIEPDRYYKVAFITVQGVPKELGRNRRDTTIGAVEAMEQFLSKHAPVQITLETTFISV</sequence>
<dbReference type="PANTHER" id="PTHR11575">
    <property type="entry name" value="5'-NUCLEOTIDASE-RELATED"/>
    <property type="match status" value="1"/>
</dbReference>
<gene>
    <name evidence="3" type="ORF">Q0590_23550</name>
</gene>
<dbReference type="SUPFAM" id="SSF56300">
    <property type="entry name" value="Metallo-dependent phosphatases"/>
    <property type="match status" value="1"/>
</dbReference>
<dbReference type="InterPro" id="IPR008334">
    <property type="entry name" value="5'-Nucleotdase_C"/>
</dbReference>
<dbReference type="Gene3D" id="3.90.780.10">
    <property type="entry name" value="5'-Nucleotidase, C-terminal domain"/>
    <property type="match status" value="1"/>
</dbReference>
<dbReference type="SUPFAM" id="SSF55816">
    <property type="entry name" value="5'-nucleotidase (syn. UDP-sugar hydrolase), C-terminal domain"/>
    <property type="match status" value="1"/>
</dbReference>
<comment type="similarity">
    <text evidence="1">Belongs to the 5'-nucleotidase family.</text>
</comment>
<feature type="domain" description="5'-Nucleotidase C-terminal" evidence="2">
    <location>
        <begin position="301"/>
        <end position="441"/>
    </location>
</feature>
<evidence type="ECO:0000313" key="3">
    <source>
        <dbReference type="EMBL" id="MDO1449273.1"/>
    </source>
</evidence>
<dbReference type="PRINTS" id="PR01607">
    <property type="entry name" value="APYRASEFAMLY"/>
</dbReference>
<dbReference type="Pfam" id="PF02872">
    <property type="entry name" value="5_nucleotid_C"/>
    <property type="match status" value="1"/>
</dbReference>
<reference evidence="3" key="1">
    <citation type="submission" date="2023-07" db="EMBL/GenBank/DDBJ databases">
        <title>The genome sequence of Rhodocytophaga aerolata KACC 12507.</title>
        <authorList>
            <person name="Zhang X."/>
        </authorList>
    </citation>
    <scope>NUCLEOTIDE SEQUENCE</scope>
    <source>
        <strain evidence="3">KACC 12507</strain>
    </source>
</reference>
<evidence type="ECO:0000256" key="1">
    <source>
        <dbReference type="RuleBase" id="RU362119"/>
    </source>
</evidence>